<dbReference type="AlphaFoldDB" id="A0A8J5JRV3"/>
<dbReference type="SMART" id="SM00235">
    <property type="entry name" value="ZnMc"/>
    <property type="match status" value="1"/>
</dbReference>
<feature type="domain" description="ShKT" evidence="12">
    <location>
        <begin position="286"/>
        <end position="320"/>
    </location>
</feature>
<evidence type="ECO:0000256" key="7">
    <source>
        <dbReference type="ARBA" id="ARBA00023145"/>
    </source>
</evidence>
<feature type="region of interest" description="Disordered" evidence="11">
    <location>
        <begin position="30"/>
        <end position="51"/>
    </location>
</feature>
<evidence type="ECO:0000256" key="6">
    <source>
        <dbReference type="ARBA" id="ARBA00023049"/>
    </source>
</evidence>
<dbReference type="GO" id="GO:0006508">
    <property type="term" value="P:proteolysis"/>
    <property type="evidence" value="ECO:0007669"/>
    <property type="project" value="UniProtKB-KW"/>
</dbReference>
<dbReference type="SUPFAM" id="SSF55486">
    <property type="entry name" value="Metalloproteases ('zincins'), catalytic domain"/>
    <property type="match status" value="1"/>
</dbReference>
<dbReference type="CDD" id="cd04280">
    <property type="entry name" value="ZnMc_astacin_like"/>
    <property type="match status" value="1"/>
</dbReference>
<feature type="domain" description="Peptidase M12A" evidence="13">
    <location>
        <begin position="107"/>
        <end position="228"/>
    </location>
</feature>
<dbReference type="Pfam" id="PF01549">
    <property type="entry name" value="ShK"/>
    <property type="match status" value="2"/>
</dbReference>
<evidence type="ECO:0000256" key="2">
    <source>
        <dbReference type="ARBA" id="ARBA00022670"/>
    </source>
</evidence>
<dbReference type="Proteomes" id="UP000747542">
    <property type="component" value="Unassembled WGS sequence"/>
</dbReference>
<dbReference type="InterPro" id="IPR006026">
    <property type="entry name" value="Peptidase_Metallo"/>
</dbReference>
<evidence type="ECO:0000256" key="11">
    <source>
        <dbReference type="SAM" id="MobiDB-lite"/>
    </source>
</evidence>
<evidence type="ECO:0000259" key="12">
    <source>
        <dbReference type="PROSITE" id="PS51670"/>
    </source>
</evidence>
<dbReference type="Gene3D" id="3.40.390.10">
    <property type="entry name" value="Collagenase (Catalytic Domain)"/>
    <property type="match status" value="1"/>
</dbReference>
<keyword evidence="3 9" id="KW-0479">Metal-binding</keyword>
<gene>
    <name evidence="14" type="primary">nas-4-L1</name>
    <name evidence="14" type="ORF">Hamer_G001909</name>
</gene>
<dbReference type="InterPro" id="IPR024079">
    <property type="entry name" value="MetalloPept_cat_dom_sf"/>
</dbReference>
<comment type="cofactor">
    <cofactor evidence="9 10">
        <name>Zn(2+)</name>
        <dbReference type="ChEBI" id="CHEBI:29105"/>
    </cofactor>
    <text evidence="9 10">Binds 1 zinc ion per subunit.</text>
</comment>
<keyword evidence="6 9" id="KW-0482">Metalloprotease</keyword>
<proteinExistence type="predicted"/>
<dbReference type="InterPro" id="IPR001506">
    <property type="entry name" value="Peptidase_M12A"/>
</dbReference>
<keyword evidence="4 9" id="KW-0378">Hydrolase</keyword>
<keyword evidence="15" id="KW-1185">Reference proteome</keyword>
<dbReference type="PANTHER" id="PTHR10127">
    <property type="entry name" value="DISCOIDIN, CUB, EGF, LAMININ , AND ZINC METALLOPROTEASE DOMAIN CONTAINING"/>
    <property type="match status" value="1"/>
</dbReference>
<feature type="signal peptide" evidence="10">
    <location>
        <begin position="1"/>
        <end position="19"/>
    </location>
</feature>
<feature type="active site" evidence="9">
    <location>
        <position position="198"/>
    </location>
</feature>
<keyword evidence="10" id="KW-0732">Signal</keyword>
<feature type="binding site" evidence="9">
    <location>
        <position position="207"/>
    </location>
    <ligand>
        <name>Zn(2+)</name>
        <dbReference type="ChEBI" id="CHEBI:29105"/>
        <note>catalytic</note>
    </ligand>
</feature>
<keyword evidence="5 9" id="KW-0862">Zinc</keyword>
<protein>
    <recommendedName>
        <fullName evidence="10">Metalloendopeptidase</fullName>
        <ecNumber evidence="10">3.4.24.-</ecNumber>
    </recommendedName>
</protein>
<dbReference type="Pfam" id="PF01400">
    <property type="entry name" value="Astacin"/>
    <property type="match status" value="1"/>
</dbReference>
<feature type="disulfide bond" evidence="8">
    <location>
        <begin position="286"/>
        <end position="320"/>
    </location>
</feature>
<name>A0A8J5JRV3_HOMAM</name>
<feature type="binding site" evidence="9">
    <location>
        <position position="201"/>
    </location>
    <ligand>
        <name>Zn(2+)</name>
        <dbReference type="ChEBI" id="CHEBI:29105"/>
        <note>catalytic</note>
    </ligand>
</feature>
<dbReference type="PROSITE" id="PS51864">
    <property type="entry name" value="ASTACIN"/>
    <property type="match status" value="1"/>
</dbReference>
<keyword evidence="8" id="KW-1015">Disulfide bond</keyword>
<dbReference type="InterPro" id="IPR034035">
    <property type="entry name" value="Astacin-like_dom"/>
</dbReference>
<accession>A0A8J5JRV3</accession>
<comment type="caution">
    <text evidence="8">Lacks conserved residue(s) required for the propagation of feature annotation.</text>
</comment>
<evidence type="ECO:0000313" key="14">
    <source>
        <dbReference type="EMBL" id="KAG7160615.1"/>
    </source>
</evidence>
<evidence type="ECO:0000256" key="8">
    <source>
        <dbReference type="PROSITE-ProRule" id="PRU01005"/>
    </source>
</evidence>
<evidence type="ECO:0000313" key="15">
    <source>
        <dbReference type="Proteomes" id="UP000747542"/>
    </source>
</evidence>
<organism evidence="14 15">
    <name type="scientific">Homarus americanus</name>
    <name type="common">American lobster</name>
    <dbReference type="NCBI Taxonomy" id="6706"/>
    <lineage>
        <taxon>Eukaryota</taxon>
        <taxon>Metazoa</taxon>
        <taxon>Ecdysozoa</taxon>
        <taxon>Arthropoda</taxon>
        <taxon>Crustacea</taxon>
        <taxon>Multicrustacea</taxon>
        <taxon>Malacostraca</taxon>
        <taxon>Eumalacostraca</taxon>
        <taxon>Eucarida</taxon>
        <taxon>Decapoda</taxon>
        <taxon>Pleocyemata</taxon>
        <taxon>Astacidea</taxon>
        <taxon>Nephropoidea</taxon>
        <taxon>Nephropidae</taxon>
        <taxon>Homarus</taxon>
    </lineage>
</organism>
<dbReference type="SMART" id="SM00254">
    <property type="entry name" value="ShKT"/>
    <property type="match status" value="2"/>
</dbReference>
<dbReference type="GO" id="GO:0008270">
    <property type="term" value="F:zinc ion binding"/>
    <property type="evidence" value="ECO:0007669"/>
    <property type="project" value="UniProtKB-UniRule"/>
</dbReference>
<evidence type="ECO:0000256" key="5">
    <source>
        <dbReference type="ARBA" id="ARBA00022833"/>
    </source>
</evidence>
<dbReference type="InterPro" id="IPR003582">
    <property type="entry name" value="ShKT_dom"/>
</dbReference>
<dbReference type="EMBL" id="JAHLQT010031306">
    <property type="protein sequence ID" value="KAG7160615.1"/>
    <property type="molecule type" value="Genomic_DNA"/>
</dbReference>
<keyword evidence="7" id="KW-0865">Zymogen</keyword>
<keyword evidence="2 9" id="KW-0645">Protease</keyword>
<dbReference type="PROSITE" id="PS51670">
    <property type="entry name" value="SHKT"/>
    <property type="match status" value="1"/>
</dbReference>
<evidence type="ECO:0000256" key="1">
    <source>
        <dbReference type="ARBA" id="ARBA00002657"/>
    </source>
</evidence>
<evidence type="ECO:0000256" key="10">
    <source>
        <dbReference type="RuleBase" id="RU361183"/>
    </source>
</evidence>
<dbReference type="PANTHER" id="PTHR10127:SF780">
    <property type="entry name" value="METALLOENDOPEPTIDASE"/>
    <property type="match status" value="1"/>
</dbReference>
<feature type="chain" id="PRO_5035342367" description="Metalloendopeptidase" evidence="10">
    <location>
        <begin position="20"/>
        <end position="400"/>
    </location>
</feature>
<evidence type="ECO:0000259" key="13">
    <source>
        <dbReference type="PROSITE" id="PS51864"/>
    </source>
</evidence>
<evidence type="ECO:0000256" key="9">
    <source>
        <dbReference type="PROSITE-ProRule" id="PRU01211"/>
    </source>
</evidence>
<evidence type="ECO:0000256" key="4">
    <source>
        <dbReference type="ARBA" id="ARBA00022801"/>
    </source>
</evidence>
<evidence type="ECO:0000256" key="3">
    <source>
        <dbReference type="ARBA" id="ARBA00022723"/>
    </source>
</evidence>
<dbReference type="GO" id="GO:0004222">
    <property type="term" value="F:metalloendopeptidase activity"/>
    <property type="evidence" value="ECO:0007669"/>
    <property type="project" value="UniProtKB-UniRule"/>
</dbReference>
<dbReference type="PRINTS" id="PR00480">
    <property type="entry name" value="ASTACIN"/>
</dbReference>
<reference evidence="14" key="1">
    <citation type="journal article" date="2021" name="Sci. Adv.">
        <title>The American lobster genome reveals insights on longevity, neural, and immune adaptations.</title>
        <authorList>
            <person name="Polinski J.M."/>
            <person name="Zimin A.V."/>
            <person name="Clark K.F."/>
            <person name="Kohn A.B."/>
            <person name="Sadowski N."/>
            <person name="Timp W."/>
            <person name="Ptitsyn A."/>
            <person name="Khanna P."/>
            <person name="Romanova D.Y."/>
            <person name="Williams P."/>
            <person name="Greenwood S.J."/>
            <person name="Moroz L.L."/>
            <person name="Walt D.R."/>
            <person name="Bodnar A.G."/>
        </authorList>
    </citation>
    <scope>NUCLEOTIDE SEQUENCE</scope>
    <source>
        <strain evidence="14">GMGI-L3</strain>
    </source>
</reference>
<dbReference type="EC" id="3.4.24.-" evidence="10"/>
<sequence>MLWAASWWVVWAAMRAVLCAGVVTGGVAAGGRSSDPNMDTDIPGSPLSPADFENSAEMIHDTVDTNSQADPIELAGLFQGDIMLHHGDILLDLPHGAAKGHHRSGRSALIDVHRRWPNGIIPYVISQTYGETERGTIAKAMSEFHAKSCIRFVPRTIEKDYIHILKGDGCSSSVGRAKGAQQVSLGPGCLYVGIVMHEFMHAAGFWHEQSRSDRDNFITINKLNVQDGIVGDALWAIRLRQRTEADYYTQRCRQRNRPKTRVHQGKCPMLFSHAPEVLVDALTEECADNVKHCQMWADMGECELNPTWMYVSCRKACRQCVNPTTSCEDKNKYCKSWSKTGQCHSNKIYMLVYCKVVWTVLTLRTASPLYRSPVFTPFYKERCSGSTANRSRKYCVAHEP</sequence>
<comment type="caution">
    <text evidence="14">The sequence shown here is derived from an EMBL/GenBank/DDBJ whole genome shotgun (WGS) entry which is preliminary data.</text>
</comment>
<comment type="function">
    <text evidence="1">Metalloprotease.</text>
</comment>
<feature type="binding site" evidence="9">
    <location>
        <position position="197"/>
    </location>
    <ligand>
        <name>Zn(2+)</name>
        <dbReference type="ChEBI" id="CHEBI:29105"/>
        <note>catalytic</note>
    </ligand>
</feature>